<dbReference type="PANTHER" id="PTHR15691:SF6">
    <property type="entry name" value="WASH COMPLEX SUBUNIT 5"/>
    <property type="match status" value="1"/>
</dbReference>
<protein>
    <submittedName>
        <fullName evidence="3">Uncharacterized protein</fullName>
    </submittedName>
</protein>
<evidence type="ECO:0000256" key="2">
    <source>
        <dbReference type="SAM" id="Phobius"/>
    </source>
</evidence>
<dbReference type="GO" id="GO:0007032">
    <property type="term" value="P:endosome organization"/>
    <property type="evidence" value="ECO:0007669"/>
    <property type="project" value="TreeGrafter"/>
</dbReference>
<dbReference type="InterPro" id="IPR019393">
    <property type="entry name" value="WASH_strumpellin"/>
</dbReference>
<feature type="transmembrane region" description="Helical" evidence="2">
    <location>
        <begin position="75"/>
        <end position="97"/>
    </location>
</feature>
<dbReference type="GO" id="GO:0005768">
    <property type="term" value="C:endosome"/>
    <property type="evidence" value="ECO:0007669"/>
    <property type="project" value="TreeGrafter"/>
</dbReference>
<keyword evidence="2" id="KW-1133">Transmembrane helix</keyword>
<dbReference type="GO" id="GO:0030041">
    <property type="term" value="P:actin filament polymerization"/>
    <property type="evidence" value="ECO:0007669"/>
    <property type="project" value="TreeGrafter"/>
</dbReference>
<proteinExistence type="inferred from homology"/>
<dbReference type="Proteomes" id="UP000267096">
    <property type="component" value="Unassembled WGS sequence"/>
</dbReference>
<dbReference type="PANTHER" id="PTHR15691">
    <property type="entry name" value="WASH COMPLEX SUBUNIT 5"/>
    <property type="match status" value="1"/>
</dbReference>
<accession>A0A3P6NM79</accession>
<keyword evidence="2" id="KW-0812">Transmembrane</keyword>
<organism evidence="3 4">
    <name type="scientific">Anisakis simplex</name>
    <name type="common">Herring worm</name>
    <dbReference type="NCBI Taxonomy" id="6269"/>
    <lineage>
        <taxon>Eukaryota</taxon>
        <taxon>Metazoa</taxon>
        <taxon>Ecdysozoa</taxon>
        <taxon>Nematoda</taxon>
        <taxon>Chromadorea</taxon>
        <taxon>Rhabditida</taxon>
        <taxon>Spirurina</taxon>
        <taxon>Ascaridomorpha</taxon>
        <taxon>Ascaridoidea</taxon>
        <taxon>Anisakidae</taxon>
        <taxon>Anisakis</taxon>
        <taxon>Anisakis simplex complex</taxon>
    </lineage>
</organism>
<dbReference type="GO" id="GO:0051125">
    <property type="term" value="P:regulation of actin nucleation"/>
    <property type="evidence" value="ECO:0007669"/>
    <property type="project" value="TreeGrafter"/>
</dbReference>
<name>A0A3P6NM79_ANISI</name>
<evidence type="ECO:0000313" key="4">
    <source>
        <dbReference type="Proteomes" id="UP000267096"/>
    </source>
</evidence>
<gene>
    <name evidence="3" type="ORF">ASIM_LOCUS5460</name>
</gene>
<evidence type="ECO:0000313" key="3">
    <source>
        <dbReference type="EMBL" id="VDK25572.1"/>
    </source>
</evidence>
<dbReference type="GO" id="GO:0140285">
    <property type="term" value="P:endosome fission"/>
    <property type="evidence" value="ECO:0007669"/>
    <property type="project" value="TreeGrafter"/>
</dbReference>
<evidence type="ECO:0000256" key="1">
    <source>
        <dbReference type="ARBA" id="ARBA00006224"/>
    </source>
</evidence>
<dbReference type="GO" id="GO:0071203">
    <property type="term" value="C:WASH complex"/>
    <property type="evidence" value="ECO:0007669"/>
    <property type="project" value="InterPro"/>
</dbReference>
<keyword evidence="4" id="KW-1185">Reference proteome</keyword>
<dbReference type="OrthoDB" id="565118at2759"/>
<keyword evidence="2" id="KW-0472">Membrane</keyword>
<sequence length="98" mass="11394">MSDQVPDDFVNPSSSRFKPLIFDFSYFDDLSVVDKFIDSNEEGAQLEDEFFFTFDKVIKRFGALFDALAHFFADIIEWCAIFPHIFFILLIVSTYGIL</sequence>
<dbReference type="EMBL" id="UYRR01010696">
    <property type="protein sequence ID" value="VDK25572.1"/>
    <property type="molecule type" value="Genomic_DNA"/>
</dbReference>
<reference evidence="3 4" key="1">
    <citation type="submission" date="2018-11" db="EMBL/GenBank/DDBJ databases">
        <authorList>
            <consortium name="Pathogen Informatics"/>
        </authorList>
    </citation>
    <scope>NUCLEOTIDE SEQUENCE [LARGE SCALE GENOMIC DNA]</scope>
</reference>
<comment type="similarity">
    <text evidence="1">Belongs to the strumpellin family.</text>
</comment>
<dbReference type="Pfam" id="PF10266">
    <property type="entry name" value="Strumpellin"/>
    <property type="match status" value="1"/>
</dbReference>
<dbReference type="AlphaFoldDB" id="A0A3P6NM79"/>